<keyword evidence="5" id="KW-1185">Reference proteome</keyword>
<evidence type="ECO:0000259" key="3">
    <source>
        <dbReference type="SMART" id="SM00460"/>
    </source>
</evidence>
<dbReference type="PANTHER" id="PTHR42736">
    <property type="entry name" value="PROTEIN-GLUTAMINE GAMMA-GLUTAMYLTRANSFERASE"/>
    <property type="match status" value="1"/>
</dbReference>
<keyword evidence="2" id="KW-0812">Transmembrane</keyword>
<evidence type="ECO:0000313" key="4">
    <source>
        <dbReference type="EMBL" id="PZR55436.1"/>
    </source>
</evidence>
<dbReference type="Pfam" id="PF11992">
    <property type="entry name" value="TgpA_N"/>
    <property type="match status" value="1"/>
</dbReference>
<feature type="region of interest" description="Disordered" evidence="1">
    <location>
        <begin position="754"/>
        <end position="794"/>
    </location>
</feature>
<dbReference type="Proteomes" id="UP000248783">
    <property type="component" value="Unassembled WGS sequence"/>
</dbReference>
<evidence type="ECO:0000313" key="5">
    <source>
        <dbReference type="Proteomes" id="UP000248783"/>
    </source>
</evidence>
<feature type="compositionally biased region" description="Low complexity" evidence="1">
    <location>
        <begin position="570"/>
        <end position="591"/>
    </location>
</feature>
<proteinExistence type="predicted"/>
<feature type="transmembrane region" description="Helical" evidence="2">
    <location>
        <begin position="151"/>
        <end position="170"/>
    </location>
</feature>
<feature type="compositionally biased region" description="Low complexity" evidence="1">
    <location>
        <begin position="599"/>
        <end position="608"/>
    </location>
</feature>
<accession>A0A2W5X3B7</accession>
<feature type="compositionally biased region" description="Gly residues" evidence="1">
    <location>
        <begin position="771"/>
        <end position="785"/>
    </location>
</feature>
<feature type="transmembrane region" description="Helical" evidence="2">
    <location>
        <begin position="85"/>
        <end position="105"/>
    </location>
</feature>
<dbReference type="InterPro" id="IPR052901">
    <property type="entry name" value="Bact_TGase-like"/>
</dbReference>
<reference evidence="4 5" key="1">
    <citation type="submission" date="2018-06" db="EMBL/GenBank/DDBJ databases">
        <title>Whole genome sequencing of a novel hydrocarbon degrading bacterial strain, PW21 isolated from oil contaminated produced water sample.</title>
        <authorList>
            <person name="Nagkirti P."/>
            <person name="Shaikh A."/>
            <person name="Gowdaman V."/>
            <person name="Engineer A.E."/>
            <person name="Dagar S."/>
            <person name="Dhakephalkar P.K."/>
        </authorList>
    </citation>
    <scope>NUCLEOTIDE SEQUENCE [LARGE SCALE GENOMIC DNA]</scope>
    <source>
        <strain evidence="4 5">PW21</strain>
    </source>
</reference>
<feature type="region of interest" description="Disordered" evidence="1">
    <location>
        <begin position="565"/>
        <end position="628"/>
    </location>
</feature>
<feature type="transmembrane region" description="Helical" evidence="2">
    <location>
        <begin position="177"/>
        <end position="193"/>
    </location>
</feature>
<name>A0A2W5X3B7_9MICO</name>
<dbReference type="PANTHER" id="PTHR42736:SF1">
    <property type="entry name" value="PROTEIN-GLUTAMINE GAMMA-GLUTAMYLTRANSFERASE"/>
    <property type="match status" value="1"/>
</dbReference>
<evidence type="ECO:0000256" key="1">
    <source>
        <dbReference type="SAM" id="MobiDB-lite"/>
    </source>
</evidence>
<feature type="transmembrane region" description="Helical" evidence="2">
    <location>
        <begin position="39"/>
        <end position="61"/>
    </location>
</feature>
<dbReference type="SMART" id="SM00460">
    <property type="entry name" value="TGc"/>
    <property type="match status" value="1"/>
</dbReference>
<dbReference type="Pfam" id="PF01841">
    <property type="entry name" value="Transglut_core"/>
    <property type="match status" value="1"/>
</dbReference>
<dbReference type="InterPro" id="IPR021878">
    <property type="entry name" value="TgpA_N"/>
</dbReference>
<feature type="transmembrane region" description="Helical" evidence="2">
    <location>
        <begin position="240"/>
        <end position="261"/>
    </location>
</feature>
<feature type="transmembrane region" description="Helical" evidence="2">
    <location>
        <begin position="631"/>
        <end position="650"/>
    </location>
</feature>
<dbReference type="Gene3D" id="3.10.620.30">
    <property type="match status" value="1"/>
</dbReference>
<dbReference type="EMBL" id="QKWH01000001">
    <property type="protein sequence ID" value="PZR55436.1"/>
    <property type="molecule type" value="Genomic_DNA"/>
</dbReference>
<sequence length="794" mass="81428">MIPATTSPTLRAAVSTGLVTLAVLASALGLTRVVLPGPWTGAAVAGILLVGAASATTRAVIGRRRARRTAAGSTSGRRHGAADDGGLGSVVPTLVAIAVAAWFLLARFGGPGSGAQWLVAPGSVSRLTARLGEAGSTVRDEIAPVVGTHSMGLVCVGGALVVLVVADALAAGLRHPLLAAVPVLVLWAPPLVLAGEVPWATFAVTVVALLLGLTLEPPGTRRRPGGRLDAHVRRAERHRAAATTATAAAVTAGALVVGTAATGLPAVQGSWTDVFTTSSRTVRLADDLDMYRSLTARSGEVVLRYTTSTQQDVGPLRVLTLSGFDGRSWGRGPAREGDGFAADQVLFPDDAPLTGETTRLDVTVGSMREPYLPLSLDPRTVETQDGWRYDPARDEIVGGPVTQEGDTYSLAVHERALSAEALRGSPTPTGTLDAVFLEVPDTAYAAEIRETAAQITAGATDPYDQAVALQSYLRDTTEFTYDVNVPRGSTGDAVYDFLQHRTGYCVQFATAMVVMSRTLGIPARLGVGYLPGRSGADGQWQVTGQDSHAWPELYFPGSGWVRFEPTPAVQTGAAPPYTTAPATTPGAQPTPDAEEREAQQPTAAASPTAPAPSPTAAPPTAQAPAGSAGSWVPAAALSALLLAAAGLLLWRRRRRAHAAPPDAEHAWQRVVAALAARGVVLPAAVTPRRAPGEIGSALSSRYGRTLDPDATTALVRLAEAVEAQRYAADAPFPEPEELASLVTAATAGIHAVASSRGVTGRDSDDGADGDSTGGTGSTGDAGGTGRSRPAPAGV</sequence>
<evidence type="ECO:0000256" key="2">
    <source>
        <dbReference type="SAM" id="Phobius"/>
    </source>
</evidence>
<dbReference type="InterPro" id="IPR002931">
    <property type="entry name" value="Transglutaminase-like"/>
</dbReference>
<dbReference type="RefSeq" id="WP_111249800.1">
    <property type="nucleotide sequence ID" value="NZ_QKWH01000001.1"/>
</dbReference>
<feature type="domain" description="Transglutaminase-like" evidence="3">
    <location>
        <begin position="497"/>
        <end position="567"/>
    </location>
</feature>
<dbReference type="AlphaFoldDB" id="A0A2W5X3B7"/>
<feature type="compositionally biased region" description="Low complexity" evidence="1">
    <location>
        <begin position="618"/>
        <end position="628"/>
    </location>
</feature>
<organism evidence="4 5">
    <name type="scientific">Xylanimonas oleitrophica</name>
    <dbReference type="NCBI Taxonomy" id="2607479"/>
    <lineage>
        <taxon>Bacteria</taxon>
        <taxon>Bacillati</taxon>
        <taxon>Actinomycetota</taxon>
        <taxon>Actinomycetes</taxon>
        <taxon>Micrococcales</taxon>
        <taxon>Promicromonosporaceae</taxon>
        <taxon>Xylanimonas</taxon>
    </lineage>
</organism>
<keyword evidence="2" id="KW-1133">Transmembrane helix</keyword>
<dbReference type="InterPro" id="IPR038765">
    <property type="entry name" value="Papain-like_cys_pep_sf"/>
</dbReference>
<protein>
    <recommendedName>
        <fullName evidence="3">Transglutaminase-like domain-containing protein</fullName>
    </recommendedName>
</protein>
<gene>
    <name evidence="4" type="ORF">DNL40_03520</name>
</gene>
<comment type="caution">
    <text evidence="4">The sequence shown here is derived from an EMBL/GenBank/DDBJ whole genome shotgun (WGS) entry which is preliminary data.</text>
</comment>
<keyword evidence="2" id="KW-0472">Membrane</keyword>
<feature type="transmembrane region" description="Helical" evidence="2">
    <location>
        <begin position="199"/>
        <end position="219"/>
    </location>
</feature>
<dbReference type="SUPFAM" id="SSF54001">
    <property type="entry name" value="Cysteine proteinases"/>
    <property type="match status" value="1"/>
</dbReference>